<feature type="compositionally biased region" description="Low complexity" evidence="2">
    <location>
        <begin position="644"/>
        <end position="670"/>
    </location>
</feature>
<organism evidence="4 5">
    <name type="scientific">Sphaerulina musiva (strain SO2202)</name>
    <name type="common">Poplar stem canker fungus</name>
    <name type="synonym">Septoria musiva</name>
    <dbReference type="NCBI Taxonomy" id="692275"/>
    <lineage>
        <taxon>Eukaryota</taxon>
        <taxon>Fungi</taxon>
        <taxon>Dikarya</taxon>
        <taxon>Ascomycota</taxon>
        <taxon>Pezizomycotina</taxon>
        <taxon>Dothideomycetes</taxon>
        <taxon>Dothideomycetidae</taxon>
        <taxon>Mycosphaerellales</taxon>
        <taxon>Mycosphaerellaceae</taxon>
        <taxon>Sphaerulina</taxon>
    </lineage>
</organism>
<feature type="domain" description="Acid ceramidase N-terminal" evidence="3">
    <location>
        <begin position="60"/>
        <end position="120"/>
    </location>
</feature>
<feature type="region of interest" description="Disordered" evidence="2">
    <location>
        <begin position="862"/>
        <end position="907"/>
    </location>
</feature>
<feature type="compositionally biased region" description="Polar residues" evidence="2">
    <location>
        <begin position="780"/>
        <end position="791"/>
    </location>
</feature>
<name>N1QIX0_SPHMS</name>
<feature type="compositionally biased region" description="Polar residues" evidence="2">
    <location>
        <begin position="811"/>
        <end position="828"/>
    </location>
</feature>
<dbReference type="RefSeq" id="XP_016759886.1">
    <property type="nucleotide sequence ID" value="XM_016907691.1"/>
</dbReference>
<reference evidence="4 5" key="1">
    <citation type="journal article" date="2012" name="PLoS Pathog.">
        <title>Diverse lifestyles and strategies of plant pathogenesis encoded in the genomes of eighteen Dothideomycetes fungi.</title>
        <authorList>
            <person name="Ohm R.A."/>
            <person name="Feau N."/>
            <person name="Henrissat B."/>
            <person name="Schoch C.L."/>
            <person name="Horwitz B.A."/>
            <person name="Barry K.W."/>
            <person name="Condon B.J."/>
            <person name="Copeland A.C."/>
            <person name="Dhillon B."/>
            <person name="Glaser F."/>
            <person name="Hesse C.N."/>
            <person name="Kosti I."/>
            <person name="LaButti K."/>
            <person name="Lindquist E.A."/>
            <person name="Lucas S."/>
            <person name="Salamov A.A."/>
            <person name="Bradshaw R.E."/>
            <person name="Ciuffetti L."/>
            <person name="Hamelin R.C."/>
            <person name="Kema G.H.J."/>
            <person name="Lawrence C."/>
            <person name="Scott J.A."/>
            <person name="Spatafora J.W."/>
            <person name="Turgeon B.G."/>
            <person name="de Wit P.J.G.M."/>
            <person name="Zhong S."/>
            <person name="Goodwin S.B."/>
            <person name="Grigoriev I.V."/>
        </authorList>
    </citation>
    <scope>NUCLEOTIDE SEQUENCE [LARGE SCALE GENOMIC DNA]</scope>
    <source>
        <strain evidence="4 5">SO2202</strain>
    </source>
</reference>
<evidence type="ECO:0000256" key="1">
    <source>
        <dbReference type="ARBA" id="ARBA00011891"/>
    </source>
</evidence>
<dbReference type="AlphaFoldDB" id="N1QIX0"/>
<evidence type="ECO:0000313" key="5">
    <source>
        <dbReference type="Proteomes" id="UP000016931"/>
    </source>
</evidence>
<feature type="compositionally biased region" description="Basic residues" evidence="2">
    <location>
        <begin position="768"/>
        <end position="779"/>
    </location>
</feature>
<dbReference type="PANTHER" id="PTHR28583:SF1">
    <property type="entry name" value="ACID CERAMIDASE"/>
    <property type="match status" value="1"/>
</dbReference>
<evidence type="ECO:0000259" key="3">
    <source>
        <dbReference type="Pfam" id="PF15508"/>
    </source>
</evidence>
<dbReference type="PANTHER" id="PTHR28583">
    <property type="entry name" value="ACID AMIDASE"/>
    <property type="match status" value="1"/>
</dbReference>
<dbReference type="eggNOG" id="ENOG502REHN">
    <property type="taxonomic scope" value="Eukaryota"/>
</dbReference>
<dbReference type="GO" id="GO:0017040">
    <property type="term" value="F:N-acylsphingosine amidohydrolase activity"/>
    <property type="evidence" value="ECO:0007669"/>
    <property type="project" value="UniProtKB-EC"/>
</dbReference>
<dbReference type="GeneID" id="27904828"/>
<feature type="region of interest" description="Disordered" evidence="2">
    <location>
        <begin position="348"/>
        <end position="390"/>
    </location>
</feature>
<proteinExistence type="predicted"/>
<accession>N1QIX0</accession>
<dbReference type="EMBL" id="KB456265">
    <property type="protein sequence ID" value="EMF11765.1"/>
    <property type="molecule type" value="Genomic_DNA"/>
</dbReference>
<protein>
    <recommendedName>
        <fullName evidence="1">ceramidase</fullName>
        <ecNumber evidence="1">3.5.1.23</ecNumber>
    </recommendedName>
</protein>
<dbReference type="EC" id="3.5.1.23" evidence="1"/>
<feature type="region of interest" description="Disordered" evidence="2">
    <location>
        <begin position="716"/>
        <end position="791"/>
    </location>
</feature>
<feature type="region of interest" description="Disordered" evidence="2">
    <location>
        <begin position="811"/>
        <end position="830"/>
    </location>
</feature>
<dbReference type="STRING" id="692275.N1QIX0"/>
<dbReference type="Proteomes" id="UP000016931">
    <property type="component" value="Unassembled WGS sequence"/>
</dbReference>
<feature type="compositionally biased region" description="Basic and acidic residues" evidence="2">
    <location>
        <begin position="871"/>
        <end position="884"/>
    </location>
</feature>
<feature type="region of interest" description="Disordered" evidence="2">
    <location>
        <begin position="635"/>
        <end position="685"/>
    </location>
</feature>
<feature type="region of interest" description="Disordered" evidence="2">
    <location>
        <begin position="1"/>
        <end position="25"/>
    </location>
</feature>
<dbReference type="OrthoDB" id="5273684at2759"/>
<evidence type="ECO:0000313" key="4">
    <source>
        <dbReference type="EMBL" id="EMF11765.1"/>
    </source>
</evidence>
<dbReference type="HOGENOM" id="CLU_300555_0_0_1"/>
<gene>
    <name evidence="4" type="ORF">SEPMUDRAFT_156711</name>
</gene>
<feature type="compositionally biased region" description="Low complexity" evidence="2">
    <location>
        <begin position="891"/>
        <end position="903"/>
    </location>
</feature>
<evidence type="ECO:0000256" key="2">
    <source>
        <dbReference type="SAM" id="MobiDB-lite"/>
    </source>
</evidence>
<feature type="compositionally biased region" description="Low complexity" evidence="2">
    <location>
        <begin position="736"/>
        <end position="745"/>
    </location>
</feature>
<sequence length="996" mass="109972">MSPATRSQTLREATAASTDLPQHNLASPQHLNDVIQRRSTTVGKTSAGSTELSKTRYPDTPPRFVIDLSLPPEQRYLEVCAVFNQEVNGLTPLFDEVVGGMLYRVPLIWVHLVCRLLLRRVHDGDENRELKGISKATGVPMYLLVCFNVLLDLFMGCSSGGAAVKDEEKGGTKMLHFRTLDWGMPSLRKVVIQLDFKTSHDGPIVASSLTYAGYVGVLTGVRMHMSLSLNFRPNRNEKGHFWPDSRYYWHLLMVLLGHRRSISSELRRFLIPRRKKHFWPSGSPEAWEIWTYEDIVKIVTHADEARVPLKSTACYLCFSNGVETTVVEKDYRTAIARASDNFVVVTNTDADRPDSTATQSSSGTQYSRDTYKTTGTDNSTAGTSNYEQKAPTGMEDLLSEAKDRQQCAEHNYYNLRAKKARRSMTADDMKQLVTEEEVISLVQSYPTTNEETHFACVMDPTEGNVKWCRRWVKPISAKWIRSHMRRMDWSEDVTFNIAPTVGQVMLMGTWSIHTAVTTSTSTRPIPSPSSSSSSIPVTLIHLPVSDPYCLPPRRGVPSVVVIFLLPVQTTPATRPGLLSTRFFSIVQGTRTLVRRVRNFTSDISPSMATAHAPMARVPFAPIDNPRLQHLASAKNRQNGLFTHKSSTTDAKSSSNSMKSGHISITTATTSSHKRAHDSSTYDDDCDSENVDPAMFDSPSKKIKGSMFAHSTTKPFTYSSGSSHHTPARISMPPPSSSTFSSPRSSHTPLRANMSSPRAPMTAPAGRSPQRKRAGLKSTRRTSAPFSRVNPPSFNSTSAFALPFSLDAALSSSLPGSTPASTPTPNMSGATIAESMPKTWLFEIYEDSPEEEAANLMEHSTLTLDLSSDDEDGKKVDDYRGKENTPPEGYDAPTASRSSSSTTPLPVLGSKKDIVRKKVVKDEMDDGSRSPLSDLETEDFYPEGLTKDSFVLVDEVVEEPAAALTDAKEVLYGAVTAKVVTALDKDEIVIWQDKEAV</sequence>
<keyword evidence="5" id="KW-1185">Reference proteome</keyword>
<dbReference type="Pfam" id="PF15508">
    <property type="entry name" value="NAAA-beta"/>
    <property type="match status" value="1"/>
</dbReference>
<dbReference type="InterPro" id="IPR029130">
    <property type="entry name" value="Acid_ceramidase_N"/>
</dbReference>
<feature type="compositionally biased region" description="Polar residues" evidence="2">
    <location>
        <begin position="355"/>
        <end position="387"/>
    </location>
</feature>